<evidence type="ECO:0000313" key="4">
    <source>
        <dbReference type="Proteomes" id="UP001169823"/>
    </source>
</evidence>
<dbReference type="InterPro" id="IPR028098">
    <property type="entry name" value="Glyco_trans_4-like_N"/>
</dbReference>
<evidence type="ECO:0000259" key="2">
    <source>
        <dbReference type="Pfam" id="PF13439"/>
    </source>
</evidence>
<dbReference type="InterPro" id="IPR001296">
    <property type="entry name" value="Glyco_trans_1"/>
</dbReference>
<gene>
    <name evidence="3" type="ORF">Q4494_06710</name>
</gene>
<feature type="domain" description="Glycosyltransferase subfamily 4-like N-terminal" evidence="2">
    <location>
        <begin position="17"/>
        <end position="201"/>
    </location>
</feature>
<dbReference type="EC" id="2.4.-.-" evidence="3"/>
<evidence type="ECO:0000313" key="3">
    <source>
        <dbReference type="EMBL" id="MDO6456765.1"/>
    </source>
</evidence>
<dbReference type="Pfam" id="PF13439">
    <property type="entry name" value="Glyco_transf_4"/>
    <property type="match status" value="1"/>
</dbReference>
<dbReference type="PANTHER" id="PTHR12526">
    <property type="entry name" value="GLYCOSYLTRANSFERASE"/>
    <property type="match status" value="1"/>
</dbReference>
<sequence length="407" mass="45637">MKKNITIVISRLNGISGGAERIYCELANMLARNGNSVTCFTYDKPGGEPFYSLDDNVKRITAGNCKRDFKTRLKSIVYKFLPKRFELRDRLRWHGRNDHRIARLREHLQAEQPDIVISLLPPANTVTLLAAKGLPLKVIATNHNVPEQDYTTERWGSGPYERKIRLAALDHADAIHVLFPLFKDWFPEHLKERIVAIPNYIPDGFASSDRSELPREKIVLGVGRLTDVKSYMTLVQAWSLIGAERDGWTLKICGEGRERGDLEDFIQEKGLSSSITLAGAVSDIKREYQKASIFCHPAKFEGFGLSVVEALACGLPVVAFEDTPGLKEYLKDGENALLAQRHPDQTEALALKLKSLMVNSELRECLSQNAPASVQHFSTTTYEARWLKLIGDVTHSDCPTESFGTAQ</sequence>
<dbReference type="EMBL" id="JAUOPJ010000004">
    <property type="protein sequence ID" value="MDO6456765.1"/>
    <property type="molecule type" value="Genomic_DNA"/>
</dbReference>
<keyword evidence="3" id="KW-0808">Transferase</keyword>
<dbReference type="GO" id="GO:0016757">
    <property type="term" value="F:glycosyltransferase activity"/>
    <property type="evidence" value="ECO:0007669"/>
    <property type="project" value="UniProtKB-KW"/>
</dbReference>
<dbReference type="PANTHER" id="PTHR12526:SF630">
    <property type="entry name" value="GLYCOSYLTRANSFERASE"/>
    <property type="match status" value="1"/>
</dbReference>
<accession>A0AAW7XVT6</accession>
<proteinExistence type="predicted"/>
<keyword evidence="3" id="KW-0328">Glycosyltransferase</keyword>
<feature type="domain" description="Glycosyl transferase family 1" evidence="1">
    <location>
        <begin position="214"/>
        <end position="371"/>
    </location>
</feature>
<comment type="caution">
    <text evidence="3">The sequence shown here is derived from an EMBL/GenBank/DDBJ whole genome shotgun (WGS) entry which is preliminary data.</text>
</comment>
<reference evidence="3" key="1">
    <citation type="submission" date="2023-07" db="EMBL/GenBank/DDBJ databases">
        <title>Genome content predicts the carbon catabolic preferences of heterotrophic bacteria.</title>
        <authorList>
            <person name="Gralka M."/>
        </authorList>
    </citation>
    <scope>NUCLEOTIDE SEQUENCE</scope>
    <source>
        <strain evidence="3">I2M02</strain>
    </source>
</reference>
<dbReference type="Pfam" id="PF00534">
    <property type="entry name" value="Glycos_transf_1"/>
    <property type="match status" value="1"/>
</dbReference>
<dbReference type="RefSeq" id="WP_303485912.1">
    <property type="nucleotide sequence ID" value="NZ_JAUOPJ010000004.1"/>
</dbReference>
<evidence type="ECO:0000259" key="1">
    <source>
        <dbReference type="Pfam" id="PF00534"/>
    </source>
</evidence>
<dbReference type="Proteomes" id="UP001169823">
    <property type="component" value="Unassembled WGS sequence"/>
</dbReference>
<protein>
    <submittedName>
        <fullName evidence="3">Glycosyltransferase</fullName>
        <ecNumber evidence="3">2.4.-.-</ecNumber>
    </submittedName>
</protein>
<dbReference type="Gene3D" id="3.40.50.2000">
    <property type="entry name" value="Glycogen Phosphorylase B"/>
    <property type="match status" value="2"/>
</dbReference>
<dbReference type="AlphaFoldDB" id="A0AAW7XVT6"/>
<organism evidence="3 4">
    <name type="scientific">Celeribacter halophilus</name>
    <dbReference type="NCBI Taxonomy" id="576117"/>
    <lineage>
        <taxon>Bacteria</taxon>
        <taxon>Pseudomonadati</taxon>
        <taxon>Pseudomonadota</taxon>
        <taxon>Alphaproteobacteria</taxon>
        <taxon>Rhodobacterales</taxon>
        <taxon>Roseobacteraceae</taxon>
        <taxon>Celeribacter</taxon>
    </lineage>
</organism>
<name>A0AAW7XVT6_9RHOB</name>
<dbReference type="SUPFAM" id="SSF53756">
    <property type="entry name" value="UDP-Glycosyltransferase/glycogen phosphorylase"/>
    <property type="match status" value="1"/>
</dbReference>